<accession>A0A1X7RW98</accession>
<feature type="region of interest" description="Disordered" evidence="1">
    <location>
        <begin position="1"/>
        <end position="102"/>
    </location>
</feature>
<dbReference type="AlphaFoldDB" id="A0A1X7RW98"/>
<reference evidence="2 3" key="1">
    <citation type="submission" date="2016-06" db="EMBL/GenBank/DDBJ databases">
        <authorList>
            <person name="Kjaerup R.B."/>
            <person name="Dalgaard T.S."/>
            <person name="Juul-Madsen H.R."/>
        </authorList>
    </citation>
    <scope>NUCLEOTIDE SEQUENCE [LARGE SCALE GENOMIC DNA]</scope>
</reference>
<protein>
    <submittedName>
        <fullName evidence="2">Uncharacterized protein</fullName>
    </submittedName>
</protein>
<evidence type="ECO:0000256" key="1">
    <source>
        <dbReference type="SAM" id="MobiDB-lite"/>
    </source>
</evidence>
<proteinExistence type="predicted"/>
<dbReference type="Proteomes" id="UP000215127">
    <property type="component" value="Chromosome 6"/>
</dbReference>
<evidence type="ECO:0000313" key="3">
    <source>
        <dbReference type="Proteomes" id="UP000215127"/>
    </source>
</evidence>
<gene>
    <name evidence="2" type="ORF">ZT3D7_G6683</name>
</gene>
<evidence type="ECO:0000313" key="2">
    <source>
        <dbReference type="EMBL" id="SMQ51530.1"/>
    </source>
</evidence>
<organism evidence="2 3">
    <name type="scientific">Zymoseptoria tritici (strain ST99CH_3D7)</name>
    <dbReference type="NCBI Taxonomy" id="1276538"/>
    <lineage>
        <taxon>Eukaryota</taxon>
        <taxon>Fungi</taxon>
        <taxon>Dikarya</taxon>
        <taxon>Ascomycota</taxon>
        <taxon>Pezizomycotina</taxon>
        <taxon>Dothideomycetes</taxon>
        <taxon>Dothideomycetidae</taxon>
        <taxon>Mycosphaerellales</taxon>
        <taxon>Mycosphaerellaceae</taxon>
        <taxon>Zymoseptoria</taxon>
    </lineage>
</organism>
<dbReference type="EMBL" id="LT853697">
    <property type="protein sequence ID" value="SMQ51530.1"/>
    <property type="molecule type" value="Genomic_DNA"/>
</dbReference>
<feature type="compositionally biased region" description="Polar residues" evidence="1">
    <location>
        <begin position="77"/>
        <end position="86"/>
    </location>
</feature>
<feature type="compositionally biased region" description="Acidic residues" evidence="1">
    <location>
        <begin position="1"/>
        <end position="21"/>
    </location>
</feature>
<feature type="compositionally biased region" description="Basic and acidic residues" evidence="1">
    <location>
        <begin position="93"/>
        <end position="102"/>
    </location>
</feature>
<keyword evidence="3" id="KW-1185">Reference proteome</keyword>
<name>A0A1X7RW98_ZYMT9</name>
<sequence length="118" mass="13008">MAEPDMDEDLFADLYDGDDNEEPAREPAATTTEPEIDTAEDPSPVIAVGSAGGAAAQEEDTQANQEHTEEHNDMQGMHQQQNSNDFGISYGQPREERPIGTKEDGYVLPFDARRVWVV</sequence>
<feature type="compositionally biased region" description="Low complexity" evidence="1">
    <location>
        <begin position="47"/>
        <end position="56"/>
    </location>
</feature>